<dbReference type="Proteomes" id="UP000008827">
    <property type="component" value="Chromosome 19"/>
</dbReference>
<protein>
    <submittedName>
        <fullName evidence="2 3">Uncharacterized protein</fullName>
    </submittedName>
</protein>
<dbReference type="EnsemblPlants" id="KRG96975">
    <property type="protein sequence ID" value="KRG96975"/>
    <property type="gene ID" value="GLYMA_19G245000"/>
</dbReference>
<evidence type="ECO:0000256" key="1">
    <source>
        <dbReference type="SAM" id="Phobius"/>
    </source>
</evidence>
<dbReference type="AlphaFoldDB" id="A0A0R0ESL0"/>
<keyword evidence="4" id="KW-1185">Reference proteome</keyword>
<name>A0A0R0ESL0_SOYBN</name>
<reference evidence="3" key="2">
    <citation type="submission" date="2018-02" db="UniProtKB">
        <authorList>
            <consortium name="EnsemblPlants"/>
        </authorList>
    </citation>
    <scope>IDENTIFICATION</scope>
    <source>
        <strain evidence="3">Williams 82</strain>
    </source>
</reference>
<dbReference type="EMBL" id="CM000852">
    <property type="protein sequence ID" value="KRG96975.1"/>
    <property type="molecule type" value="Genomic_DNA"/>
</dbReference>
<reference evidence="2" key="3">
    <citation type="submission" date="2018-07" db="EMBL/GenBank/DDBJ databases">
        <title>WGS assembly of Glycine max.</title>
        <authorList>
            <person name="Schmutz J."/>
            <person name="Cannon S."/>
            <person name="Schlueter J."/>
            <person name="Ma J."/>
            <person name="Mitros T."/>
            <person name="Nelson W."/>
            <person name="Hyten D."/>
            <person name="Song Q."/>
            <person name="Thelen J."/>
            <person name="Cheng J."/>
            <person name="Xu D."/>
            <person name="Hellsten U."/>
            <person name="May G."/>
            <person name="Yu Y."/>
            <person name="Sakurai T."/>
            <person name="Umezawa T."/>
            <person name="Bhattacharyya M."/>
            <person name="Sandhu D."/>
            <person name="Valliyodan B."/>
            <person name="Lindquist E."/>
            <person name="Peto M."/>
            <person name="Grant D."/>
            <person name="Shu S."/>
            <person name="Goodstein D."/>
            <person name="Barry K."/>
            <person name="Futrell-Griggs M."/>
            <person name="Abernathy B."/>
            <person name="Du J."/>
            <person name="Tian Z."/>
            <person name="Zhu L."/>
            <person name="Gill N."/>
            <person name="Joshi T."/>
            <person name="Libault M."/>
            <person name="Sethuraman A."/>
            <person name="Zhang X."/>
            <person name="Shinozaki K."/>
            <person name="Nguyen H."/>
            <person name="Wing R."/>
            <person name="Cregan P."/>
            <person name="Specht J."/>
            <person name="Grimwood J."/>
            <person name="Rokhsar D."/>
            <person name="Stacey G."/>
            <person name="Shoemaker R."/>
            <person name="Jackson S."/>
        </authorList>
    </citation>
    <scope>NUCLEOTIDE SEQUENCE</scope>
    <source>
        <tissue evidence="2">Callus</tissue>
    </source>
</reference>
<sequence length="45" mass="5119">MISKDPDLQDPSTVRLHCWLTLPPTPFSLLVLAVLVTIMAHWCMK</sequence>
<gene>
    <name evidence="2" type="ORF">GLYMA_19G245000</name>
</gene>
<evidence type="ECO:0000313" key="2">
    <source>
        <dbReference type="EMBL" id="KRG96975.1"/>
    </source>
</evidence>
<dbReference type="Gramene" id="KRG96975">
    <property type="protein sequence ID" value="KRG96975"/>
    <property type="gene ID" value="GLYMA_19G245000"/>
</dbReference>
<proteinExistence type="predicted"/>
<accession>A0A0R0ESL0</accession>
<dbReference type="InParanoid" id="A0A0R0ESL0"/>
<organism evidence="2">
    <name type="scientific">Glycine max</name>
    <name type="common">Soybean</name>
    <name type="synonym">Glycine hispida</name>
    <dbReference type="NCBI Taxonomy" id="3847"/>
    <lineage>
        <taxon>Eukaryota</taxon>
        <taxon>Viridiplantae</taxon>
        <taxon>Streptophyta</taxon>
        <taxon>Embryophyta</taxon>
        <taxon>Tracheophyta</taxon>
        <taxon>Spermatophyta</taxon>
        <taxon>Magnoliopsida</taxon>
        <taxon>eudicotyledons</taxon>
        <taxon>Gunneridae</taxon>
        <taxon>Pentapetalae</taxon>
        <taxon>rosids</taxon>
        <taxon>fabids</taxon>
        <taxon>Fabales</taxon>
        <taxon>Fabaceae</taxon>
        <taxon>Papilionoideae</taxon>
        <taxon>50 kb inversion clade</taxon>
        <taxon>NPAAA clade</taxon>
        <taxon>indigoferoid/millettioid clade</taxon>
        <taxon>Phaseoleae</taxon>
        <taxon>Glycine</taxon>
        <taxon>Glycine subgen. Soja</taxon>
    </lineage>
</organism>
<evidence type="ECO:0000313" key="3">
    <source>
        <dbReference type="EnsemblPlants" id="KRG96975"/>
    </source>
</evidence>
<reference evidence="2 3" key="1">
    <citation type="journal article" date="2010" name="Nature">
        <title>Genome sequence of the palaeopolyploid soybean.</title>
        <authorList>
            <person name="Schmutz J."/>
            <person name="Cannon S.B."/>
            <person name="Schlueter J."/>
            <person name="Ma J."/>
            <person name="Mitros T."/>
            <person name="Nelson W."/>
            <person name="Hyten D.L."/>
            <person name="Song Q."/>
            <person name="Thelen J.J."/>
            <person name="Cheng J."/>
            <person name="Xu D."/>
            <person name="Hellsten U."/>
            <person name="May G.D."/>
            <person name="Yu Y."/>
            <person name="Sakurai T."/>
            <person name="Umezawa T."/>
            <person name="Bhattacharyya M.K."/>
            <person name="Sandhu D."/>
            <person name="Valliyodan B."/>
            <person name="Lindquist E."/>
            <person name="Peto M."/>
            <person name="Grant D."/>
            <person name="Shu S."/>
            <person name="Goodstein D."/>
            <person name="Barry K."/>
            <person name="Futrell-Griggs M."/>
            <person name="Abernathy B."/>
            <person name="Du J."/>
            <person name="Tian Z."/>
            <person name="Zhu L."/>
            <person name="Gill N."/>
            <person name="Joshi T."/>
            <person name="Libault M."/>
            <person name="Sethuraman A."/>
            <person name="Zhang X.-C."/>
            <person name="Shinozaki K."/>
            <person name="Nguyen H.T."/>
            <person name="Wing R.A."/>
            <person name="Cregan P."/>
            <person name="Specht J."/>
            <person name="Grimwood J."/>
            <person name="Rokhsar D."/>
            <person name="Stacey G."/>
            <person name="Shoemaker R.C."/>
            <person name="Jackson S.A."/>
        </authorList>
    </citation>
    <scope>NUCLEOTIDE SEQUENCE</scope>
    <source>
        <strain evidence="3">cv. Williams 82</strain>
        <tissue evidence="2">Callus</tissue>
    </source>
</reference>
<feature type="transmembrane region" description="Helical" evidence="1">
    <location>
        <begin position="27"/>
        <end position="44"/>
    </location>
</feature>
<evidence type="ECO:0000313" key="4">
    <source>
        <dbReference type="Proteomes" id="UP000008827"/>
    </source>
</evidence>
<keyword evidence="1" id="KW-0812">Transmembrane</keyword>
<keyword evidence="1" id="KW-1133">Transmembrane helix</keyword>
<keyword evidence="1" id="KW-0472">Membrane</keyword>